<dbReference type="InterPro" id="IPR007463">
    <property type="entry name" value="DUF507"/>
</dbReference>
<dbReference type="EMBL" id="UINC01034520">
    <property type="protein sequence ID" value="SVB25489.1"/>
    <property type="molecule type" value="Genomic_DNA"/>
</dbReference>
<organism evidence="1">
    <name type="scientific">marine metagenome</name>
    <dbReference type="NCBI Taxonomy" id="408172"/>
    <lineage>
        <taxon>unclassified sequences</taxon>
        <taxon>metagenomes</taxon>
        <taxon>ecological metagenomes</taxon>
    </lineage>
</organism>
<accession>A0A382CI26</accession>
<dbReference type="Pfam" id="PF04368">
    <property type="entry name" value="DUF507"/>
    <property type="match status" value="1"/>
</dbReference>
<reference evidence="1" key="1">
    <citation type="submission" date="2018-05" db="EMBL/GenBank/DDBJ databases">
        <authorList>
            <person name="Lanie J.A."/>
            <person name="Ng W.-L."/>
            <person name="Kazmierczak K.M."/>
            <person name="Andrzejewski T.M."/>
            <person name="Davidsen T.M."/>
            <person name="Wayne K.J."/>
            <person name="Tettelin H."/>
            <person name="Glass J.I."/>
            <person name="Rusch D."/>
            <person name="Podicherti R."/>
            <person name="Tsui H.-C.T."/>
            <person name="Winkler M.E."/>
        </authorList>
    </citation>
    <scope>NUCLEOTIDE SEQUENCE</scope>
</reference>
<proteinExistence type="predicted"/>
<evidence type="ECO:0008006" key="2">
    <source>
        <dbReference type="Google" id="ProtNLM"/>
    </source>
</evidence>
<sequence>MRLNRGQIEDIANRVVRGLAKRGFFDVENADETEALLRQVIAEELRVEDRLNEEVRTLMREHMDRIRRADVEYHEMFKVIKARLAKEREIIL</sequence>
<protein>
    <recommendedName>
        <fullName evidence="2">DUF507 domain-containing protein</fullName>
    </recommendedName>
</protein>
<gene>
    <name evidence="1" type="ORF">METZ01_LOCUS178343</name>
</gene>
<dbReference type="AlphaFoldDB" id="A0A382CI26"/>
<name>A0A382CI26_9ZZZZ</name>
<evidence type="ECO:0000313" key="1">
    <source>
        <dbReference type="EMBL" id="SVB25489.1"/>
    </source>
</evidence>